<evidence type="ECO:0000313" key="7">
    <source>
        <dbReference type="Proteomes" id="UP000326202"/>
    </source>
</evidence>
<feature type="domain" description="NodB homology" evidence="5">
    <location>
        <begin position="39"/>
        <end position="261"/>
    </location>
</feature>
<dbReference type="AlphaFoldDB" id="A0A5J6MQR4"/>
<dbReference type="InterPro" id="IPR011330">
    <property type="entry name" value="Glyco_hydro/deAcase_b/a-brl"/>
</dbReference>
<dbReference type="Gene3D" id="3.20.20.370">
    <property type="entry name" value="Glycoside hydrolase/deacetylase"/>
    <property type="match status" value="1"/>
</dbReference>
<dbReference type="Pfam" id="PF01522">
    <property type="entry name" value="Polysacc_deac_1"/>
    <property type="match status" value="1"/>
</dbReference>
<dbReference type="InterPro" id="IPR002509">
    <property type="entry name" value="NODB_dom"/>
</dbReference>
<dbReference type="CDD" id="cd10938">
    <property type="entry name" value="CE4_HpPgdA_like"/>
    <property type="match status" value="1"/>
</dbReference>
<dbReference type="PANTHER" id="PTHR47561:SF1">
    <property type="entry name" value="POLYSACCHARIDE DEACETYLASE FAMILY PROTEIN (AFU_ORTHOLOGUE AFUA_6G05030)"/>
    <property type="match status" value="1"/>
</dbReference>
<sequence length="301" mass="34282">MIRNPIPWPDGARCAVAITFDMDADSILHLAHHEQANNKVMTMSMLRYDPEVAVPRLVDMFAEFGIQQTFFLPAWCIERYPATVELILKGGHEIGHHGYLHEHPNELPPEEELYWFDRSIDAIVKATGQPPRGFRAPSYRFSAKTLDFLVQRGLSYDASLMGDDIPYLLDNGQGRVVELPSHYAMDDWAHFMVARDFGYMMPIKAPSHGMDVFREEFDAAWRYGGLWISVWHPMLMGRLARAAALADLIAHMQGKGKVWFAKLEDIAAHVKKVVADGSWNPRVDRLPYYPGPIPELPRKPT</sequence>
<accession>A0A5J6MQR4</accession>
<dbReference type="GO" id="GO:0016810">
    <property type="term" value="F:hydrolase activity, acting on carbon-nitrogen (but not peptide) bonds"/>
    <property type="evidence" value="ECO:0007669"/>
    <property type="project" value="InterPro"/>
</dbReference>
<reference evidence="6 7" key="1">
    <citation type="submission" date="2019-08" db="EMBL/GenBank/DDBJ databases">
        <title>Hyperibacter terrae gen. nov., sp. nov. and Hyperibacter viscosus sp. nov., two new members in the family Rhodospirillaceae isolated from the rhizosphere of Hypericum perforatum.</title>
        <authorList>
            <person name="Noviana Z."/>
        </authorList>
    </citation>
    <scope>NUCLEOTIDE SEQUENCE [LARGE SCALE GENOMIC DNA]</scope>
    <source>
        <strain evidence="6 7">R5913</strain>
    </source>
</reference>
<evidence type="ECO:0000256" key="1">
    <source>
        <dbReference type="ARBA" id="ARBA00003236"/>
    </source>
</evidence>
<dbReference type="Proteomes" id="UP000326202">
    <property type="component" value="Chromosome"/>
</dbReference>
<dbReference type="EMBL" id="CP042906">
    <property type="protein sequence ID" value="QEX19679.1"/>
    <property type="molecule type" value="Genomic_DNA"/>
</dbReference>
<proteinExistence type="inferred from homology"/>
<keyword evidence="7" id="KW-1185">Reference proteome</keyword>
<dbReference type="KEGG" id="htq:FRZ44_49940"/>
<evidence type="ECO:0000256" key="3">
    <source>
        <dbReference type="ARBA" id="ARBA00020071"/>
    </source>
</evidence>
<gene>
    <name evidence="6" type="ORF">FRZ44_49940</name>
</gene>
<dbReference type="InterPro" id="IPR037950">
    <property type="entry name" value="PgdA-like"/>
</dbReference>
<dbReference type="GO" id="GO:0005975">
    <property type="term" value="P:carbohydrate metabolic process"/>
    <property type="evidence" value="ECO:0007669"/>
    <property type="project" value="InterPro"/>
</dbReference>
<evidence type="ECO:0000256" key="2">
    <source>
        <dbReference type="ARBA" id="ARBA00010973"/>
    </source>
</evidence>
<evidence type="ECO:0000256" key="4">
    <source>
        <dbReference type="ARBA" id="ARBA00032976"/>
    </source>
</evidence>
<name>A0A5J6MQR4_9PROT</name>
<organism evidence="6 7">
    <name type="scientific">Hypericibacter terrae</name>
    <dbReference type="NCBI Taxonomy" id="2602015"/>
    <lineage>
        <taxon>Bacteria</taxon>
        <taxon>Pseudomonadati</taxon>
        <taxon>Pseudomonadota</taxon>
        <taxon>Alphaproteobacteria</taxon>
        <taxon>Rhodospirillales</taxon>
        <taxon>Dongiaceae</taxon>
        <taxon>Hypericibacter</taxon>
    </lineage>
</organism>
<dbReference type="PANTHER" id="PTHR47561">
    <property type="entry name" value="POLYSACCHARIDE DEACETYLASE FAMILY PROTEIN (AFU_ORTHOLOGUE AFUA_6G05030)"/>
    <property type="match status" value="1"/>
</dbReference>
<comment type="function">
    <text evidence="1">Is involved in generating a small heat-stable compound (Nod), an acylated oligomer of N-acetylglucosamine, that stimulates mitosis in various plant protoplasts.</text>
</comment>
<dbReference type="OrthoDB" id="9784220at2"/>
<evidence type="ECO:0000259" key="5">
    <source>
        <dbReference type="PROSITE" id="PS51677"/>
    </source>
</evidence>
<comment type="similarity">
    <text evidence="2">Belongs to the polysaccharide deacetylase family.</text>
</comment>
<dbReference type="PROSITE" id="PS51677">
    <property type="entry name" value="NODB"/>
    <property type="match status" value="1"/>
</dbReference>
<dbReference type="RefSeq" id="WP_151179724.1">
    <property type="nucleotide sequence ID" value="NZ_CP042906.1"/>
</dbReference>
<dbReference type="SUPFAM" id="SSF88713">
    <property type="entry name" value="Glycoside hydrolase/deacetylase"/>
    <property type="match status" value="1"/>
</dbReference>
<evidence type="ECO:0000313" key="6">
    <source>
        <dbReference type="EMBL" id="QEX19679.1"/>
    </source>
</evidence>
<protein>
    <recommendedName>
        <fullName evidence="3">Chitooligosaccharide deacetylase</fullName>
    </recommendedName>
    <alternativeName>
        <fullName evidence="4">Nodulation protein B</fullName>
    </alternativeName>
</protein>